<keyword evidence="5" id="KW-0472">Membrane</keyword>
<comment type="caution">
    <text evidence="7">The sequence shown here is derived from an EMBL/GenBank/DDBJ whole genome shotgun (WGS) entry which is preliminary data.</text>
</comment>
<reference evidence="7 8" key="1">
    <citation type="journal article" date="2018" name="Gigascience">
        <title>Genomes of trombidid mites reveal novel predicted allergens and laterally-transferred genes associated with secondary metabolism.</title>
        <authorList>
            <person name="Dong X."/>
            <person name="Chaisiri K."/>
            <person name="Xia D."/>
            <person name="Armstrong S.D."/>
            <person name="Fang Y."/>
            <person name="Donnelly M.J."/>
            <person name="Kadowaki T."/>
            <person name="McGarry J.W."/>
            <person name="Darby A.C."/>
            <person name="Makepeace B.L."/>
        </authorList>
    </citation>
    <scope>NUCLEOTIDE SEQUENCE [LARGE SCALE GENOMIC DNA]</scope>
    <source>
        <strain evidence="7">UoL-WK</strain>
    </source>
</reference>
<dbReference type="AlphaFoldDB" id="A0A443RLM8"/>
<dbReference type="PANTHER" id="PTHR12270:SF52">
    <property type="entry name" value="GLYCOSYLTRANSFERASE-LIKE PROTEIN GNT13-RELATED"/>
    <property type="match status" value="1"/>
</dbReference>
<evidence type="ECO:0000256" key="1">
    <source>
        <dbReference type="ARBA" id="ARBA00004606"/>
    </source>
</evidence>
<dbReference type="GO" id="GO:0015020">
    <property type="term" value="F:glucuronosyltransferase activity"/>
    <property type="evidence" value="ECO:0007669"/>
    <property type="project" value="TreeGrafter"/>
</dbReference>
<keyword evidence="8" id="KW-1185">Reference proteome</keyword>
<dbReference type="Proteomes" id="UP000285301">
    <property type="component" value="Unassembled WGS sequence"/>
</dbReference>
<dbReference type="PANTHER" id="PTHR12270">
    <property type="entry name" value="GLYCOSYLTRANSFERASE-RELATED"/>
    <property type="match status" value="1"/>
</dbReference>
<evidence type="ECO:0000256" key="4">
    <source>
        <dbReference type="ARBA" id="ARBA00022989"/>
    </source>
</evidence>
<protein>
    <submittedName>
        <fullName evidence="7">Gyltl1B protein-like protein</fullName>
    </submittedName>
</protein>
<dbReference type="GO" id="GO:0016020">
    <property type="term" value="C:membrane"/>
    <property type="evidence" value="ECO:0007669"/>
    <property type="project" value="UniProtKB-SubCell"/>
</dbReference>
<name>A0A443RLM8_9ACAR</name>
<proteinExistence type="predicted"/>
<evidence type="ECO:0000256" key="5">
    <source>
        <dbReference type="ARBA" id="ARBA00023136"/>
    </source>
</evidence>
<keyword evidence="3" id="KW-0735">Signal-anchor</keyword>
<dbReference type="SUPFAM" id="SSF53448">
    <property type="entry name" value="Nucleotide-diphospho-sugar transferases"/>
    <property type="match status" value="1"/>
</dbReference>
<keyword evidence="4" id="KW-1133">Transmembrane helix</keyword>
<dbReference type="Pfam" id="PF13896">
    <property type="entry name" value="Glyco_transf_49"/>
    <property type="match status" value="2"/>
</dbReference>
<accession>A0A443RLM8</accession>
<dbReference type="STRING" id="1965070.A0A443RLM8"/>
<dbReference type="Gene3D" id="3.90.550.10">
    <property type="entry name" value="Spore Coat Polysaccharide Biosynthesis Protein SpsA, Chain A"/>
    <property type="match status" value="1"/>
</dbReference>
<evidence type="ECO:0000313" key="7">
    <source>
        <dbReference type="EMBL" id="RWS16148.1"/>
    </source>
</evidence>
<dbReference type="EMBL" id="NCKU01000289">
    <property type="protein sequence ID" value="RWS16148.1"/>
    <property type="molecule type" value="Genomic_DNA"/>
</dbReference>
<evidence type="ECO:0000313" key="8">
    <source>
        <dbReference type="Proteomes" id="UP000285301"/>
    </source>
</evidence>
<gene>
    <name evidence="7" type="ORF">B4U79_04565</name>
</gene>
<evidence type="ECO:0000256" key="2">
    <source>
        <dbReference type="ARBA" id="ARBA00022692"/>
    </source>
</evidence>
<keyword evidence="2" id="KW-0812">Transmembrane</keyword>
<dbReference type="InterPro" id="IPR029044">
    <property type="entry name" value="Nucleotide-diphossugar_trans"/>
</dbReference>
<dbReference type="GO" id="GO:0042285">
    <property type="term" value="F:xylosyltransferase activity"/>
    <property type="evidence" value="ECO:0007669"/>
    <property type="project" value="TreeGrafter"/>
</dbReference>
<evidence type="ECO:0000256" key="6">
    <source>
        <dbReference type="ARBA" id="ARBA00023180"/>
    </source>
</evidence>
<comment type="subcellular location">
    <subcellularLocation>
        <location evidence="1">Membrane</location>
        <topology evidence="1">Single-pass type II membrane protein</topology>
    </subcellularLocation>
</comment>
<organism evidence="7 8">
    <name type="scientific">Dinothrombium tinctorium</name>
    <dbReference type="NCBI Taxonomy" id="1965070"/>
    <lineage>
        <taxon>Eukaryota</taxon>
        <taxon>Metazoa</taxon>
        <taxon>Ecdysozoa</taxon>
        <taxon>Arthropoda</taxon>
        <taxon>Chelicerata</taxon>
        <taxon>Arachnida</taxon>
        <taxon>Acari</taxon>
        <taxon>Acariformes</taxon>
        <taxon>Trombidiformes</taxon>
        <taxon>Prostigmata</taxon>
        <taxon>Anystina</taxon>
        <taxon>Parasitengona</taxon>
        <taxon>Trombidioidea</taxon>
        <taxon>Trombidiidae</taxon>
        <taxon>Dinothrombium</taxon>
    </lineage>
</organism>
<feature type="non-terminal residue" evidence="7">
    <location>
        <position position="1"/>
    </location>
</feature>
<dbReference type="OrthoDB" id="411524at2759"/>
<dbReference type="GO" id="GO:0035269">
    <property type="term" value="P:protein O-linked glycosylation via mannose"/>
    <property type="evidence" value="ECO:0007669"/>
    <property type="project" value="TreeGrafter"/>
</dbReference>
<keyword evidence="6" id="KW-0325">Glycoprotein</keyword>
<evidence type="ECO:0000256" key="3">
    <source>
        <dbReference type="ARBA" id="ARBA00022968"/>
    </source>
</evidence>
<sequence>LKKWKANEIIDFCGHSSLPSFTTENDKYRLEYIPLSGISAEASKKSLTLVTQVSMDRMGILEKTLQTWTGPVSLAVYVPVKNLASGLLEWQKLYLNKKLKSLKLSSGSTVVVVIGIEGDNEYPINKMRNAAMKQVKTKYSLLLDADFQPSPDLSKRFLSVVSKINSTNRTAFVIPAFEYLETPKKDDGIPKVKEELMQLVMREDPLVQPFRIQESIDSHKSTNYWKWYVTSRPYNVLEYADKYEPYLILENKQQLPLFDEQFTGYGMNKVTHTTELFAAGYKFIVLPDVWTIHLPHKSSSYSQDFLQNPQLKLKNRHQRFQFLHRLVQKYKIKQEKCNES</sequence>
<dbReference type="InterPro" id="IPR051292">
    <property type="entry name" value="Xyl/GlcA_transferase"/>
</dbReference>